<accession>A0A0S4JAN9</accession>
<gene>
    <name evidence="1" type="ORF">BSAL_09520</name>
</gene>
<dbReference type="EMBL" id="CYKH01001489">
    <property type="protein sequence ID" value="CUG87298.1"/>
    <property type="molecule type" value="Genomic_DNA"/>
</dbReference>
<sequence length="708" mass="79562">MRQGMKMDLQLHHYHALLRTFNFDRDKPNMESVIGSLFQQHRQQHGVRVTQETYALVLDGIHTLAPLDSLERILELVELVFVSCKGNFLMHDADAGYVGGRASAPVLSSLLHHVAHDRRYPPFLPVLILAWMESIGATPCDWDYINTIAALTAKSDQFPVVRMVVGYIEDCVPGSFSLGALVERAHKYGLGVPMHHNNTTAESSESALLLAHPHIHVLKLIEKLYATNERRDVYWKVHKNSIAVNHRVTSLKTLISRMLRHCTLNERGVGPQQRNPMPVLHTTALIYSTLRNQFDAVGVLPLALQLHKEHVAKYLPNLVNHGSGDNHDVAGSAATSSIDAAGAEGSSFHPHMLMDIGMLFERCSDRTLAGLSTSYSEIAELVANDATDVQVAECGAHALALMTTNEEASASWKHILASVDATSTRVPHTVRSLVKKYVAFCARHPPKKNHKMTPKGFAEREKWGRYIESRDQALVLFGTAPQARETMRHLFYNNGQPQPLRNSNMIDKDIADVRSKLFPSLKLDEDWKTKRLTPESSWIAKDAVPRHLWDPEVENPYPHCVMRRSPSDESTTGITEDFFPMVWTALMSSDTGIGAGKWFYRDPEMFLGLLRCLVYRLDWEAAIQLTMRSVQNFDFTSLMDQELQTMFNEVGDPLGSLLFKTAAKLYDARIVVDGASKREHFHAKLGSAAAQDKVQREERSRQRMAGEL</sequence>
<keyword evidence="2" id="KW-1185">Reference proteome</keyword>
<dbReference type="Proteomes" id="UP000051952">
    <property type="component" value="Unassembled WGS sequence"/>
</dbReference>
<evidence type="ECO:0000313" key="1">
    <source>
        <dbReference type="EMBL" id="CUG87298.1"/>
    </source>
</evidence>
<dbReference type="AlphaFoldDB" id="A0A0S4JAN9"/>
<dbReference type="VEuPathDB" id="TriTrypDB:BSAL_09520"/>
<dbReference type="OMA" id="AVYNPYP"/>
<organism evidence="1 2">
    <name type="scientific">Bodo saltans</name>
    <name type="common">Flagellated protozoan</name>
    <dbReference type="NCBI Taxonomy" id="75058"/>
    <lineage>
        <taxon>Eukaryota</taxon>
        <taxon>Discoba</taxon>
        <taxon>Euglenozoa</taxon>
        <taxon>Kinetoplastea</taxon>
        <taxon>Metakinetoplastina</taxon>
        <taxon>Eubodonida</taxon>
        <taxon>Bodonidae</taxon>
        <taxon>Bodo</taxon>
    </lineage>
</organism>
<reference evidence="2" key="1">
    <citation type="submission" date="2015-09" db="EMBL/GenBank/DDBJ databases">
        <authorList>
            <consortium name="Pathogen Informatics"/>
        </authorList>
    </citation>
    <scope>NUCLEOTIDE SEQUENCE [LARGE SCALE GENOMIC DNA]</scope>
    <source>
        <strain evidence="2">Lake Konstanz</strain>
    </source>
</reference>
<name>A0A0S4JAN9_BODSA</name>
<evidence type="ECO:0000313" key="2">
    <source>
        <dbReference type="Proteomes" id="UP000051952"/>
    </source>
</evidence>
<protein>
    <submittedName>
        <fullName evidence="1">Uncharacterized protein</fullName>
    </submittedName>
</protein>
<dbReference type="OrthoDB" id="271830at2759"/>
<proteinExistence type="predicted"/>